<feature type="transmembrane region" description="Helical" evidence="1">
    <location>
        <begin position="12"/>
        <end position="33"/>
    </location>
</feature>
<organism evidence="2 3">
    <name type="scientific">Anaeromyxobacter paludicola</name>
    <dbReference type="NCBI Taxonomy" id="2918171"/>
    <lineage>
        <taxon>Bacteria</taxon>
        <taxon>Pseudomonadati</taxon>
        <taxon>Myxococcota</taxon>
        <taxon>Myxococcia</taxon>
        <taxon>Myxococcales</taxon>
        <taxon>Cystobacterineae</taxon>
        <taxon>Anaeromyxobacteraceae</taxon>
        <taxon>Anaeromyxobacter</taxon>
    </lineage>
</organism>
<proteinExistence type="predicted"/>
<evidence type="ECO:0000256" key="1">
    <source>
        <dbReference type="SAM" id="Phobius"/>
    </source>
</evidence>
<feature type="transmembrane region" description="Helical" evidence="1">
    <location>
        <begin position="289"/>
        <end position="307"/>
    </location>
</feature>
<sequence>MKITPFQGGSRLMAVAGAVAVAGLALTALGAAFDPRRALWAYLVAFTYWVGIAVAALILLMALHAANARWPVAVRRMLEVIPLSSALFLVLFVPLLLGAKQLFPWAGHQELAGEAARAMEHRKAWLNVPFFVVRAAFYFAVWIGFSHAFHRWSVAQDESGAPGLTLKAHRLGAGGLPLLALTLTFAAFDWWMSLTPQFYSTIFGVYYFAGSFVSAIAVLIIAAAWGRREGVFGGALTLAHFHSLGKLLLAFVAFWAYIAFSQFLLIWIANIPEEVPWYAIRNRGGWMPVGVFLALFHFVVPFFVLLSRQIKREPERLQWVAGWILVAHFVDVYWVVMPHLSPEAPHPHFTDLTALVGVGAAAVAFTVWRLRGRSAVPVGDPYLEESLRYDPQ</sequence>
<feature type="transmembrane region" description="Helical" evidence="1">
    <location>
        <begin position="171"/>
        <end position="192"/>
    </location>
</feature>
<evidence type="ECO:0008006" key="4">
    <source>
        <dbReference type="Google" id="ProtNLM"/>
    </source>
</evidence>
<feature type="transmembrane region" description="Helical" evidence="1">
    <location>
        <begin position="348"/>
        <end position="368"/>
    </location>
</feature>
<accession>A0ABM7XF35</accession>
<protein>
    <recommendedName>
        <fullName evidence="4">Quinol:cytochrome c oxidoreductase quinone-binding subunit 2</fullName>
    </recommendedName>
</protein>
<feature type="transmembrane region" description="Helical" evidence="1">
    <location>
        <begin position="128"/>
        <end position="150"/>
    </location>
</feature>
<dbReference type="PANTHER" id="PTHR43044">
    <property type="match status" value="1"/>
</dbReference>
<feature type="transmembrane region" description="Helical" evidence="1">
    <location>
        <begin position="319"/>
        <end position="336"/>
    </location>
</feature>
<keyword evidence="1" id="KW-1133">Transmembrane helix</keyword>
<dbReference type="Proteomes" id="UP001162734">
    <property type="component" value="Chromosome"/>
</dbReference>
<keyword evidence="1" id="KW-0812">Transmembrane</keyword>
<keyword evidence="3" id="KW-1185">Reference proteome</keyword>
<reference evidence="3" key="1">
    <citation type="journal article" date="2022" name="Int. J. Syst. Evol. Microbiol.">
        <title>Anaeromyxobacter oryzae sp. nov., Anaeromyxobacter diazotrophicus sp. nov. and Anaeromyxobacter paludicola sp. nov., isolated from paddy soils.</title>
        <authorList>
            <person name="Itoh H."/>
            <person name="Xu Z."/>
            <person name="Mise K."/>
            <person name="Masuda Y."/>
            <person name="Ushijima N."/>
            <person name="Hayakawa C."/>
            <person name="Shiratori Y."/>
            <person name="Senoo K."/>
        </authorList>
    </citation>
    <scope>NUCLEOTIDE SEQUENCE [LARGE SCALE GENOMIC DNA]</scope>
    <source>
        <strain evidence="3">Red630</strain>
    </source>
</reference>
<keyword evidence="1" id="KW-0472">Membrane</keyword>
<gene>
    <name evidence="2" type="ORF">AMPC_36340</name>
</gene>
<feature type="transmembrane region" description="Helical" evidence="1">
    <location>
        <begin position="247"/>
        <end position="269"/>
    </location>
</feature>
<feature type="transmembrane region" description="Helical" evidence="1">
    <location>
        <begin position="204"/>
        <end position="226"/>
    </location>
</feature>
<dbReference type="RefSeq" id="WP_248343030.1">
    <property type="nucleotide sequence ID" value="NZ_AP025592.1"/>
</dbReference>
<dbReference type="PANTHER" id="PTHR43044:SF1">
    <property type="entry name" value="QUINOL:CYTOCHROME C OXIDOREDUCTASE QUINONE-BINDING SUBUNIT 2"/>
    <property type="match status" value="1"/>
</dbReference>
<name>A0ABM7XF35_9BACT</name>
<feature type="transmembrane region" description="Helical" evidence="1">
    <location>
        <begin position="39"/>
        <end position="65"/>
    </location>
</feature>
<feature type="transmembrane region" description="Helical" evidence="1">
    <location>
        <begin position="77"/>
        <end position="97"/>
    </location>
</feature>
<dbReference type="EMBL" id="AP025592">
    <property type="protein sequence ID" value="BDG10521.1"/>
    <property type="molecule type" value="Genomic_DNA"/>
</dbReference>
<evidence type="ECO:0000313" key="3">
    <source>
        <dbReference type="Proteomes" id="UP001162734"/>
    </source>
</evidence>
<evidence type="ECO:0000313" key="2">
    <source>
        <dbReference type="EMBL" id="BDG10521.1"/>
    </source>
</evidence>